<protein>
    <submittedName>
        <fullName evidence="2">Delta-60 repeat domain-containing protein</fullName>
    </submittedName>
</protein>
<accession>A0A1I0B4H0</accession>
<reference evidence="2 3" key="1">
    <citation type="submission" date="2016-10" db="EMBL/GenBank/DDBJ databases">
        <authorList>
            <person name="de Groot N.N."/>
        </authorList>
    </citation>
    <scope>NUCLEOTIDE SEQUENCE [LARGE SCALE GENOMIC DNA]</scope>
    <source>
        <strain evidence="2 3">DSM 11363</strain>
    </source>
</reference>
<dbReference type="OrthoDB" id="9805017at2"/>
<evidence type="ECO:0000256" key="1">
    <source>
        <dbReference type="SAM" id="MobiDB-lite"/>
    </source>
</evidence>
<dbReference type="NCBIfam" id="TIGR02608">
    <property type="entry name" value="delta_60_rpt"/>
    <property type="match status" value="3"/>
</dbReference>
<evidence type="ECO:0000313" key="3">
    <source>
        <dbReference type="Proteomes" id="UP000182332"/>
    </source>
</evidence>
<evidence type="ECO:0000313" key="2">
    <source>
        <dbReference type="EMBL" id="SET01387.1"/>
    </source>
</evidence>
<dbReference type="Proteomes" id="UP000182332">
    <property type="component" value="Unassembled WGS sequence"/>
</dbReference>
<dbReference type="Pfam" id="PF17164">
    <property type="entry name" value="DUF5122"/>
    <property type="match status" value="2"/>
</dbReference>
<organism evidence="2 3">
    <name type="scientific">Pseudomonas graminis</name>
    <dbReference type="NCBI Taxonomy" id="158627"/>
    <lineage>
        <taxon>Bacteria</taxon>
        <taxon>Pseudomonadati</taxon>
        <taxon>Pseudomonadota</taxon>
        <taxon>Gammaproteobacteria</taxon>
        <taxon>Pseudomonadales</taxon>
        <taxon>Pseudomonadaceae</taxon>
        <taxon>Pseudomonas</taxon>
    </lineage>
</organism>
<dbReference type="AlphaFoldDB" id="A0A1I0B4H0"/>
<proteinExistence type="predicted"/>
<dbReference type="SUPFAM" id="SSF101898">
    <property type="entry name" value="NHL repeat"/>
    <property type="match status" value="1"/>
</dbReference>
<name>A0A1I0B4H0_9PSED</name>
<dbReference type="Gene3D" id="2.80.10.50">
    <property type="match status" value="2"/>
</dbReference>
<gene>
    <name evidence="2" type="ORF">SAMN05216197_10559</name>
</gene>
<dbReference type="InterPro" id="IPR013431">
    <property type="entry name" value="Delta_60_rpt"/>
</dbReference>
<feature type="region of interest" description="Disordered" evidence="1">
    <location>
        <begin position="1"/>
        <end position="20"/>
    </location>
</feature>
<sequence length="391" mass="40901">MSNERKPGDQDPDFGENGVISVGLNQSTGGHIKRLSDGYLIIGTYVAGATARSLAQPATSVITHATPKGLNYRAGEKVGVVTVRLDANGKLVESYGTGGYAFLELFEHRVRVTGSLVVPNEGVLLTLGLYDLAGGESDSLIVIKVGDNGEMDTSFGINGIHRPALTYPNSIAGGMALQENGKILITAETIKTYGDFDSAVMRIDKDGVTDLSFGDGGFVYSTAKVQESYSRIRLDSQQRIYVTGNLGDKMAISRFFDNGSVDKSFAEGGKFTYGDGSAGGFVANLAIRGDGIFVVGALGVIGKQTAVYTKLSLDGKPDQSFNGGEPLSIPLGEGNIGSYVIPLESGLSIGIGTTFGDTSALTLSRINPDGTLDTTFGEQGSVLTKVPGYLC</sequence>
<dbReference type="EMBL" id="FOHW01000005">
    <property type="protein sequence ID" value="SET01387.1"/>
    <property type="molecule type" value="Genomic_DNA"/>
</dbReference>
<dbReference type="RefSeq" id="WP_074885946.1">
    <property type="nucleotide sequence ID" value="NZ_FOHW01000005.1"/>
</dbReference>